<protein>
    <submittedName>
        <fullName evidence="1">Uncharacterized protein</fullName>
    </submittedName>
</protein>
<reference evidence="1" key="1">
    <citation type="submission" date="2014-11" db="EMBL/GenBank/DDBJ databases">
        <authorList>
            <person name="Amaro Gonzalez C."/>
        </authorList>
    </citation>
    <scope>NUCLEOTIDE SEQUENCE</scope>
</reference>
<sequence length="67" mass="7592">MFQRRFRNPSGFIVYDYFESELAYSEEGSFSEIGKSSVCSGLKMNVISLLHANRCTCPAKFSRISTP</sequence>
<accession>A0A0E9QF26</accession>
<dbReference type="AlphaFoldDB" id="A0A0E9QF26"/>
<dbReference type="EMBL" id="GBXM01093657">
    <property type="protein sequence ID" value="JAH14920.1"/>
    <property type="molecule type" value="Transcribed_RNA"/>
</dbReference>
<name>A0A0E9QF26_ANGAN</name>
<organism evidence="1">
    <name type="scientific">Anguilla anguilla</name>
    <name type="common">European freshwater eel</name>
    <name type="synonym">Muraena anguilla</name>
    <dbReference type="NCBI Taxonomy" id="7936"/>
    <lineage>
        <taxon>Eukaryota</taxon>
        <taxon>Metazoa</taxon>
        <taxon>Chordata</taxon>
        <taxon>Craniata</taxon>
        <taxon>Vertebrata</taxon>
        <taxon>Euteleostomi</taxon>
        <taxon>Actinopterygii</taxon>
        <taxon>Neopterygii</taxon>
        <taxon>Teleostei</taxon>
        <taxon>Anguilliformes</taxon>
        <taxon>Anguillidae</taxon>
        <taxon>Anguilla</taxon>
    </lineage>
</organism>
<proteinExistence type="predicted"/>
<reference evidence="1" key="2">
    <citation type="journal article" date="2015" name="Fish Shellfish Immunol.">
        <title>Early steps in the European eel (Anguilla anguilla)-Vibrio vulnificus interaction in the gills: Role of the RtxA13 toxin.</title>
        <authorList>
            <person name="Callol A."/>
            <person name="Pajuelo D."/>
            <person name="Ebbesson L."/>
            <person name="Teles M."/>
            <person name="MacKenzie S."/>
            <person name="Amaro C."/>
        </authorList>
    </citation>
    <scope>NUCLEOTIDE SEQUENCE</scope>
</reference>
<evidence type="ECO:0000313" key="1">
    <source>
        <dbReference type="EMBL" id="JAH14920.1"/>
    </source>
</evidence>